<keyword evidence="7" id="KW-0496">Mitochondrion</keyword>
<dbReference type="InterPro" id="IPR003593">
    <property type="entry name" value="AAA+_ATPase"/>
</dbReference>
<dbReference type="InterPro" id="IPR027417">
    <property type="entry name" value="P-loop_NTPase"/>
</dbReference>
<keyword evidence="8" id="KW-0472">Membrane</keyword>
<evidence type="ECO:0000259" key="11">
    <source>
        <dbReference type="SMART" id="SM00382"/>
    </source>
</evidence>
<evidence type="ECO:0000256" key="8">
    <source>
        <dbReference type="ARBA" id="ARBA00023136"/>
    </source>
</evidence>
<organism evidence="12 13">
    <name type="scientific">Elaeis guineensis var. tenera</name>
    <name type="common">Oil palm</name>
    <dbReference type="NCBI Taxonomy" id="51953"/>
    <lineage>
        <taxon>Eukaryota</taxon>
        <taxon>Viridiplantae</taxon>
        <taxon>Streptophyta</taxon>
        <taxon>Embryophyta</taxon>
        <taxon>Tracheophyta</taxon>
        <taxon>Spermatophyta</taxon>
        <taxon>Magnoliopsida</taxon>
        <taxon>Liliopsida</taxon>
        <taxon>Arecaceae</taxon>
        <taxon>Arecoideae</taxon>
        <taxon>Cocoseae</taxon>
        <taxon>Elaeidinae</taxon>
        <taxon>Elaeis</taxon>
    </lineage>
</organism>
<keyword evidence="12" id="KW-1185">Reference proteome</keyword>
<dbReference type="Proteomes" id="UP000504607">
    <property type="component" value="Chromosome 11"/>
</dbReference>
<dbReference type="GO" id="GO:0007005">
    <property type="term" value="P:mitochondrion organization"/>
    <property type="evidence" value="ECO:0007669"/>
    <property type="project" value="TreeGrafter"/>
</dbReference>
<evidence type="ECO:0000256" key="1">
    <source>
        <dbReference type="ARBA" id="ARBA00004273"/>
    </source>
</evidence>
<keyword evidence="3" id="KW-0547">Nucleotide-binding</keyword>
<dbReference type="SMART" id="SM00382">
    <property type="entry name" value="AAA"/>
    <property type="match status" value="1"/>
</dbReference>
<dbReference type="FunFam" id="3.40.50.300:FF:000595">
    <property type="entry name" value="ATPase family AAA domain-containing protein 3"/>
    <property type="match status" value="1"/>
</dbReference>
<name>A0A8N4IAV0_ELAGV</name>
<evidence type="ECO:0000256" key="9">
    <source>
        <dbReference type="ARBA" id="ARBA00023271"/>
    </source>
</evidence>
<proteinExistence type="predicted"/>
<reference evidence="13" key="1">
    <citation type="submission" date="2025-08" db="UniProtKB">
        <authorList>
            <consortium name="RefSeq"/>
        </authorList>
    </citation>
    <scope>IDENTIFICATION</scope>
</reference>
<dbReference type="RefSeq" id="XP_029123161.1">
    <property type="nucleotide sequence ID" value="XM_029267328.1"/>
</dbReference>
<accession>A0A8N4IAV0</accession>
<comment type="subcellular location">
    <subcellularLocation>
        <location evidence="1">Mitochondrion inner membrane</location>
    </subcellularLocation>
    <subcellularLocation>
        <location evidence="2">Mitochondrion matrix</location>
        <location evidence="2">Mitochondrion nucleoid</location>
    </subcellularLocation>
</comment>
<protein>
    <submittedName>
        <fullName evidence="13">ATPase family AAA domain-containing protein 3 isoform X3</fullName>
    </submittedName>
</protein>
<dbReference type="GO" id="GO:0016887">
    <property type="term" value="F:ATP hydrolysis activity"/>
    <property type="evidence" value="ECO:0007669"/>
    <property type="project" value="InterPro"/>
</dbReference>
<dbReference type="Pfam" id="PF12037">
    <property type="entry name" value="ATAD3_N"/>
    <property type="match status" value="2"/>
</dbReference>
<dbReference type="GO" id="GO:0005743">
    <property type="term" value="C:mitochondrial inner membrane"/>
    <property type="evidence" value="ECO:0007669"/>
    <property type="project" value="UniProtKB-SubCell"/>
</dbReference>
<dbReference type="GO" id="GO:0042645">
    <property type="term" value="C:mitochondrial nucleoid"/>
    <property type="evidence" value="ECO:0007669"/>
    <property type="project" value="UniProtKB-SubCell"/>
</dbReference>
<feature type="region of interest" description="Disordered" evidence="10">
    <location>
        <begin position="1"/>
        <end position="34"/>
    </location>
</feature>
<evidence type="ECO:0000313" key="12">
    <source>
        <dbReference type="Proteomes" id="UP000504607"/>
    </source>
</evidence>
<evidence type="ECO:0000256" key="6">
    <source>
        <dbReference type="ARBA" id="ARBA00023054"/>
    </source>
</evidence>
<dbReference type="PANTHER" id="PTHR23075">
    <property type="entry name" value="PUTATIVE ATP-ASE"/>
    <property type="match status" value="1"/>
</dbReference>
<dbReference type="Pfam" id="PF00004">
    <property type="entry name" value="AAA"/>
    <property type="match status" value="1"/>
</dbReference>
<keyword evidence="9" id="KW-1135">Mitochondrion nucleoid</keyword>
<keyword evidence="5" id="KW-0067">ATP-binding</keyword>
<dbReference type="Gene3D" id="3.40.50.300">
    <property type="entry name" value="P-loop containing nucleotide triphosphate hydrolases"/>
    <property type="match status" value="1"/>
</dbReference>
<evidence type="ECO:0000256" key="4">
    <source>
        <dbReference type="ARBA" id="ARBA00022792"/>
    </source>
</evidence>
<evidence type="ECO:0000256" key="10">
    <source>
        <dbReference type="SAM" id="MobiDB-lite"/>
    </source>
</evidence>
<sequence>MARYEDELARKRMQAEHESQRARNQELVKMQEESSIKLEQIRRATEEDIQAQRRQTEKEKAEIERETIRVKALAEAEGRAHEAKLAEEVNRRMLVERANAEREKWVSAINTTFEHIGGGLRAILTDQNKLVVAVGGVTALAAGIYTTRGYWQILWQQRLKELISFFSGKHTLKREGARVVWGYVDRILGQPSLIRESSRGKYPWSGFFSRAMSSASHKMIKGNNPGKNGNAFGDVILNPSLQKRIEQLASATANTKAHQAPFRNMLFYGPPGTGKTMAARELSRKSGLDYALMTGGDVAPLGSQAVTKIHQLFDWAKKSNRGLLLFIDEADAFLCERNKTYMSEAQRSALNALLFRTGDQSKDIVLALATNRPGDLDSAVADRIDEVLEFPLPGEEERFKLLKLYLDKYIAKAGDSKPSWFNLFRRQQQKIEIKNITDDVIREAAVKTEGFSGREIAKLMASVQAAVYGSKDCELNPGLFREVVDYKVAEHQQRRKLAAAEEGS</sequence>
<dbReference type="SUPFAM" id="SSF52540">
    <property type="entry name" value="P-loop containing nucleoside triphosphate hydrolases"/>
    <property type="match status" value="1"/>
</dbReference>
<evidence type="ECO:0000313" key="13">
    <source>
        <dbReference type="RefSeq" id="XP_029123161.1"/>
    </source>
</evidence>
<keyword evidence="4" id="KW-0999">Mitochondrion inner membrane</keyword>
<dbReference type="PANTHER" id="PTHR23075:SF0">
    <property type="entry name" value="ATPASE FAMILY AAA DOMAIN-CONTAINING PROTEIN 3"/>
    <property type="match status" value="1"/>
</dbReference>
<dbReference type="GO" id="GO:0005524">
    <property type="term" value="F:ATP binding"/>
    <property type="evidence" value="ECO:0007669"/>
    <property type="project" value="UniProtKB-KW"/>
</dbReference>
<dbReference type="InterPro" id="IPR003959">
    <property type="entry name" value="ATPase_AAA_core"/>
</dbReference>
<keyword evidence="6" id="KW-0175">Coiled coil</keyword>
<dbReference type="AlphaFoldDB" id="A0A8N4IAV0"/>
<feature type="domain" description="AAA+ ATPase" evidence="11">
    <location>
        <begin position="261"/>
        <end position="394"/>
    </location>
</feature>
<evidence type="ECO:0000256" key="3">
    <source>
        <dbReference type="ARBA" id="ARBA00022741"/>
    </source>
</evidence>
<evidence type="ECO:0000256" key="5">
    <source>
        <dbReference type="ARBA" id="ARBA00022840"/>
    </source>
</evidence>
<evidence type="ECO:0000256" key="7">
    <source>
        <dbReference type="ARBA" id="ARBA00023128"/>
    </source>
</evidence>
<evidence type="ECO:0000256" key="2">
    <source>
        <dbReference type="ARBA" id="ARBA00004436"/>
    </source>
</evidence>
<dbReference type="GO" id="GO:0008270">
    <property type="term" value="F:zinc ion binding"/>
    <property type="evidence" value="ECO:0007669"/>
    <property type="project" value="TreeGrafter"/>
</dbReference>
<dbReference type="InterPro" id="IPR021911">
    <property type="entry name" value="ATAD3_N"/>
</dbReference>
<gene>
    <name evidence="13" type="primary">LOC105053808</name>
</gene>